<comment type="caution">
    <text evidence="1">The sequence shown here is derived from an EMBL/GenBank/DDBJ whole genome shotgun (WGS) entry which is preliminary data.</text>
</comment>
<sequence length="229" mass="25126">MSQQIILFIEEEQLKAQKDNNYSLYLAKKVNNDFTVIWQSKGPVASVGNPSYQYKNTFDITTPSFMVNYTNDPVTTGNVTFTSGGKNRAISTGQSTILDANGMFSQPANKDAKPSDVVIINQLQANPHEILLDAAGKNIWVNRQSGMNIGTATLTPKSEYQLWFGNIQETGSLIAQNLSNPTQQKLVDGDSIVITYTNSGTWVNGEPANRLSAKQIQELHARVGIKEPA</sequence>
<proteinExistence type="predicted"/>
<protein>
    <submittedName>
        <fullName evidence="1">Uncharacterized protein</fullName>
    </submittedName>
</protein>
<dbReference type="EMBL" id="MOBI01000004">
    <property type="protein sequence ID" value="RON03822.1"/>
    <property type="molecule type" value="Genomic_DNA"/>
</dbReference>
<evidence type="ECO:0000313" key="2">
    <source>
        <dbReference type="Proteomes" id="UP000284684"/>
    </source>
</evidence>
<evidence type="ECO:0000313" key="1">
    <source>
        <dbReference type="EMBL" id="RON03822.1"/>
    </source>
</evidence>
<dbReference type="Proteomes" id="UP000284684">
    <property type="component" value="Unassembled WGS sequence"/>
</dbReference>
<gene>
    <name evidence="1" type="ORF">BK658_02925</name>
</gene>
<reference evidence="1 2" key="1">
    <citation type="submission" date="2016-10" db="EMBL/GenBank/DDBJ databases">
        <title>Comparative genome analysis of multiple Pseudomonas spp. focuses on biocontrol and plant growth promoting traits.</title>
        <authorList>
            <person name="Tao X.-Y."/>
            <person name="Taylor C.G."/>
        </authorList>
    </citation>
    <scope>NUCLEOTIDE SEQUENCE [LARGE SCALE GENOMIC DNA]</scope>
    <source>
        <strain evidence="1 2">37D10</strain>
    </source>
</reference>
<dbReference type="AlphaFoldDB" id="A0A423GZL6"/>
<dbReference type="RefSeq" id="WP_123581003.1">
    <property type="nucleotide sequence ID" value="NZ_MOBI01000004.1"/>
</dbReference>
<organism evidence="1 2">
    <name type="scientific">Pseudomonas brassicacearum</name>
    <dbReference type="NCBI Taxonomy" id="930166"/>
    <lineage>
        <taxon>Bacteria</taxon>
        <taxon>Pseudomonadati</taxon>
        <taxon>Pseudomonadota</taxon>
        <taxon>Gammaproteobacteria</taxon>
        <taxon>Pseudomonadales</taxon>
        <taxon>Pseudomonadaceae</taxon>
        <taxon>Pseudomonas</taxon>
    </lineage>
</organism>
<name>A0A423GZL6_9PSED</name>
<accession>A0A423GZL6</accession>